<dbReference type="GO" id="GO:0005886">
    <property type="term" value="C:plasma membrane"/>
    <property type="evidence" value="ECO:0007669"/>
    <property type="project" value="UniProtKB-SubCell"/>
</dbReference>
<evidence type="ECO:0000256" key="7">
    <source>
        <dbReference type="RuleBase" id="RU363032"/>
    </source>
</evidence>
<dbReference type="GO" id="GO:0055085">
    <property type="term" value="P:transmembrane transport"/>
    <property type="evidence" value="ECO:0007669"/>
    <property type="project" value="InterPro"/>
</dbReference>
<feature type="transmembrane region" description="Helical" evidence="7">
    <location>
        <begin position="103"/>
        <end position="123"/>
    </location>
</feature>
<protein>
    <submittedName>
        <fullName evidence="9">ABC transporter permease subunit</fullName>
    </submittedName>
</protein>
<feature type="domain" description="ABC transmembrane type-1" evidence="8">
    <location>
        <begin position="61"/>
        <end position="255"/>
    </location>
</feature>
<accession>A0A4Q9GR73</accession>
<comment type="caution">
    <text evidence="9">The sequence shown here is derived from an EMBL/GenBank/DDBJ whole genome shotgun (WGS) entry which is preliminary data.</text>
</comment>
<dbReference type="InterPro" id="IPR035906">
    <property type="entry name" value="MetI-like_sf"/>
</dbReference>
<dbReference type="InterPro" id="IPR000515">
    <property type="entry name" value="MetI-like"/>
</dbReference>
<feature type="transmembrane region" description="Helical" evidence="7">
    <location>
        <begin position="76"/>
        <end position="96"/>
    </location>
</feature>
<keyword evidence="2 7" id="KW-0813">Transport</keyword>
<comment type="similarity">
    <text evidence="7">Belongs to the binding-protein-dependent transport system permease family.</text>
</comment>
<evidence type="ECO:0000256" key="6">
    <source>
        <dbReference type="ARBA" id="ARBA00023136"/>
    </source>
</evidence>
<evidence type="ECO:0000313" key="9">
    <source>
        <dbReference type="EMBL" id="TBN57412.1"/>
    </source>
</evidence>
<evidence type="ECO:0000259" key="8">
    <source>
        <dbReference type="PROSITE" id="PS50928"/>
    </source>
</evidence>
<feature type="transmembrane region" description="Helical" evidence="7">
    <location>
        <begin position="135"/>
        <end position="156"/>
    </location>
</feature>
<name>A0A4Q9GR73_9MICO</name>
<evidence type="ECO:0000256" key="2">
    <source>
        <dbReference type="ARBA" id="ARBA00022448"/>
    </source>
</evidence>
<feature type="transmembrane region" description="Helical" evidence="7">
    <location>
        <begin position="7"/>
        <end position="30"/>
    </location>
</feature>
<evidence type="ECO:0000256" key="3">
    <source>
        <dbReference type="ARBA" id="ARBA00022475"/>
    </source>
</evidence>
<gene>
    <name evidence="9" type="ORF">EYE40_08390</name>
</gene>
<organism evidence="9 10">
    <name type="scientific">Glaciihabitans arcticus</name>
    <dbReference type="NCBI Taxonomy" id="2668039"/>
    <lineage>
        <taxon>Bacteria</taxon>
        <taxon>Bacillati</taxon>
        <taxon>Actinomycetota</taxon>
        <taxon>Actinomycetes</taxon>
        <taxon>Micrococcales</taxon>
        <taxon>Microbacteriaceae</taxon>
        <taxon>Glaciihabitans</taxon>
    </lineage>
</organism>
<proteinExistence type="inferred from homology"/>
<evidence type="ECO:0000256" key="5">
    <source>
        <dbReference type="ARBA" id="ARBA00022989"/>
    </source>
</evidence>
<dbReference type="PANTHER" id="PTHR30151:SF20">
    <property type="entry name" value="ABC TRANSPORTER PERMEASE PROTEIN HI_0355-RELATED"/>
    <property type="match status" value="1"/>
</dbReference>
<keyword evidence="10" id="KW-1185">Reference proteome</keyword>
<keyword evidence="3" id="KW-1003">Cell membrane</keyword>
<evidence type="ECO:0000256" key="4">
    <source>
        <dbReference type="ARBA" id="ARBA00022692"/>
    </source>
</evidence>
<feature type="transmembrane region" description="Helical" evidence="7">
    <location>
        <begin position="233"/>
        <end position="259"/>
    </location>
</feature>
<dbReference type="Gene3D" id="1.10.3720.10">
    <property type="entry name" value="MetI-like"/>
    <property type="match status" value="1"/>
</dbReference>
<keyword evidence="5 7" id="KW-1133">Transmembrane helix</keyword>
<evidence type="ECO:0000256" key="1">
    <source>
        <dbReference type="ARBA" id="ARBA00004651"/>
    </source>
</evidence>
<reference evidence="10" key="1">
    <citation type="submission" date="2019-02" db="EMBL/GenBank/DDBJ databases">
        <title>Glaciihabitans arcticus sp. nov., a psychrotolerant bacterium isolated from polar soil.</title>
        <authorList>
            <person name="Dahal R.H."/>
        </authorList>
    </citation>
    <scope>NUCLEOTIDE SEQUENCE [LARGE SCALE GENOMIC DNA]</scope>
    <source>
        <strain evidence="10">RP-3-7</strain>
    </source>
</reference>
<dbReference type="RefSeq" id="WP_130981523.1">
    <property type="nucleotide sequence ID" value="NZ_SISG01000001.1"/>
</dbReference>
<feature type="transmembrane region" description="Helical" evidence="7">
    <location>
        <begin position="177"/>
        <end position="195"/>
    </location>
</feature>
<sequence>MRRFPAWLTGILGTVAAIGIWWLLAVTVFASVGARPDGSGGAIPTPLAVLLKMFDDGPDFYWRNAGVTLTEAGLGFLWGNLAALALAAVVLLIPVAENLATQIAVISYCIPIVAVGPIIRIVLGAPASGDPSETAIVLAAMSVFFTTVVGALVGFASADRASLDIVRVYGGGRIQQLLKVQLIAALPAILTALRIAAPAAFLGAILGEYLGGVDVGFGPALTNAQQGLEIERAWGIAIVSGLVAGAGYALIGLVARFVAPWSKGSAV</sequence>
<dbReference type="PROSITE" id="PS50928">
    <property type="entry name" value="ABC_TM1"/>
    <property type="match status" value="1"/>
</dbReference>
<keyword evidence="6 7" id="KW-0472">Membrane</keyword>
<dbReference type="Proteomes" id="UP000294194">
    <property type="component" value="Unassembled WGS sequence"/>
</dbReference>
<evidence type="ECO:0000313" key="10">
    <source>
        <dbReference type="Proteomes" id="UP000294194"/>
    </source>
</evidence>
<dbReference type="EMBL" id="SISG01000001">
    <property type="protein sequence ID" value="TBN57412.1"/>
    <property type="molecule type" value="Genomic_DNA"/>
</dbReference>
<dbReference type="Pfam" id="PF00528">
    <property type="entry name" value="BPD_transp_1"/>
    <property type="match status" value="1"/>
</dbReference>
<dbReference type="AlphaFoldDB" id="A0A4Q9GR73"/>
<dbReference type="PANTHER" id="PTHR30151">
    <property type="entry name" value="ALKANE SULFONATE ABC TRANSPORTER-RELATED, MEMBRANE SUBUNIT"/>
    <property type="match status" value="1"/>
</dbReference>
<comment type="subcellular location">
    <subcellularLocation>
        <location evidence="1 7">Cell membrane</location>
        <topology evidence="1 7">Multi-pass membrane protein</topology>
    </subcellularLocation>
</comment>
<keyword evidence="4 7" id="KW-0812">Transmembrane</keyword>
<dbReference type="SUPFAM" id="SSF161098">
    <property type="entry name" value="MetI-like"/>
    <property type="match status" value="1"/>
</dbReference>